<gene>
    <name evidence="2" type="primary">PocGH01_00026200</name>
    <name evidence="2" type="ORF">POCGH01_00026200</name>
</gene>
<dbReference type="VEuPathDB" id="PlasmoDB:POWCR01_000105700"/>
<dbReference type="VEuPathDB" id="PlasmoDB:PocGH01_00026200"/>
<dbReference type="OrthoDB" id="10602792at2759"/>
<feature type="transmembrane region" description="Helical" evidence="1">
    <location>
        <begin position="249"/>
        <end position="267"/>
    </location>
</feature>
<dbReference type="Pfam" id="PF05795">
    <property type="entry name" value="Plasmodium_Vir"/>
    <property type="match status" value="2"/>
</dbReference>
<keyword evidence="1" id="KW-0812">Transmembrane</keyword>
<keyword evidence="1" id="KW-1133">Transmembrane helix</keyword>
<keyword evidence="3" id="KW-1185">Reference proteome</keyword>
<keyword evidence="1" id="KW-0472">Membrane</keyword>
<dbReference type="InterPro" id="IPR008780">
    <property type="entry name" value="Plasmodium_Vir"/>
</dbReference>
<sequence>MSSSNWKKYYDIVGLFPTGDNKFDIDTVQSFSSESPNCNSIKLQHLKEHNGFIVLCNNIAAYIKDLDNKSNELDEPELCLYMNYCINNVVRKQKNDMYNEINLINAYKELVTQVNKCTNSIEYIDNDVYEKLGDLYKMYINFNQYMNKDSLHNKCDDIQKHVKSLYMEYQMICHENKNKEFCNALEEFKSDYNINIKRIGECEHVDIMLPSFKDRTERVSGESSSRGGIQGDELSSVGDSELGSSSSTILIVFSVILLILVIFFILYKFTPFGPWIRPQILKHKKLWNHIYAKTHKLFHNYGHCQLNSRKPKYNVQFHSMQN</sequence>
<dbReference type="AlphaFoldDB" id="A0A1D3JCM9"/>
<reference evidence="2 3" key="1">
    <citation type="submission" date="2016-06" db="EMBL/GenBank/DDBJ databases">
        <authorList>
            <consortium name="Pathogen Informatics"/>
        </authorList>
    </citation>
    <scope>NUCLEOTIDE SEQUENCE [LARGE SCALE GENOMIC DNA]</scope>
    <source>
        <strain evidence="2">PocGH01</strain>
    </source>
</reference>
<evidence type="ECO:0000256" key="1">
    <source>
        <dbReference type="SAM" id="Phobius"/>
    </source>
</evidence>
<proteinExistence type="predicted"/>
<dbReference type="EMBL" id="FLRI01000110">
    <property type="protein sequence ID" value="SBT83445.1"/>
    <property type="molecule type" value="Genomic_DNA"/>
</dbReference>
<accession>A0A1D3JCM9</accession>
<evidence type="ECO:0000313" key="2">
    <source>
        <dbReference type="EMBL" id="SBT83445.1"/>
    </source>
</evidence>
<evidence type="ECO:0000313" key="3">
    <source>
        <dbReference type="Proteomes" id="UP000242942"/>
    </source>
</evidence>
<name>A0A1D3JCM9_PLAOA</name>
<dbReference type="Proteomes" id="UP000242942">
    <property type="component" value="Unassembled WGS sequence"/>
</dbReference>
<protein>
    <submittedName>
        <fullName evidence="2">PIR protein</fullName>
    </submittedName>
</protein>
<organism evidence="2 3">
    <name type="scientific">Plasmodium ovale</name>
    <name type="common">malaria parasite P. ovale</name>
    <dbReference type="NCBI Taxonomy" id="36330"/>
    <lineage>
        <taxon>Eukaryota</taxon>
        <taxon>Sar</taxon>
        <taxon>Alveolata</taxon>
        <taxon>Apicomplexa</taxon>
        <taxon>Aconoidasida</taxon>
        <taxon>Haemosporida</taxon>
        <taxon>Plasmodiidae</taxon>
        <taxon>Plasmodium</taxon>
        <taxon>Plasmodium (Plasmodium)</taxon>
    </lineage>
</organism>